<proteinExistence type="predicted"/>
<keyword evidence="1" id="KW-0880">Kelch repeat</keyword>
<dbReference type="Gene3D" id="2.120.10.80">
    <property type="entry name" value="Kelch-type beta propeller"/>
    <property type="match status" value="1"/>
</dbReference>
<evidence type="ECO:0000313" key="2">
    <source>
        <dbReference type="EMBL" id="KAK8787452.1"/>
    </source>
</evidence>
<dbReference type="SUPFAM" id="SSF117281">
    <property type="entry name" value="Kelch motif"/>
    <property type="match status" value="1"/>
</dbReference>
<keyword evidence="3" id="KW-1185">Reference proteome</keyword>
<sequence>MKARDEPRDFYVPSHDGEDWGCGPPEAGFEKTMYHPSSEKIARRTEVVRGECEAPGGYIVESMNHGTSLNRALLAQVGRDECSKETIDRRISQKRGGISVAGRAQSRILEFDLIERMERRISENKEWCADVGRHEYRDPGPDIVETMPDLWLVGGVVELKPEVKCTSRIDMLRLASSTLERRCDMPSPRHSVCLAKIGYEVYLVGGQDDNSSPCDDVVLFNPLRRSVMPCEPLPSGLVGAATAVMPGDCFDWPLFRWIWVSLATARFGGGTTCSPRPLQQQPIDTSILDDQYSLVHSSSY</sequence>
<gene>
    <name evidence="2" type="ORF">V5799_022773</name>
</gene>
<dbReference type="Proteomes" id="UP001321473">
    <property type="component" value="Unassembled WGS sequence"/>
</dbReference>
<evidence type="ECO:0000256" key="1">
    <source>
        <dbReference type="ARBA" id="ARBA00022441"/>
    </source>
</evidence>
<protein>
    <submittedName>
        <fullName evidence="2">Uncharacterized protein</fullName>
    </submittedName>
</protein>
<dbReference type="Pfam" id="PF01344">
    <property type="entry name" value="Kelch_1"/>
    <property type="match status" value="1"/>
</dbReference>
<dbReference type="AlphaFoldDB" id="A0AAQ4FLT7"/>
<dbReference type="InterPro" id="IPR015915">
    <property type="entry name" value="Kelch-typ_b-propeller"/>
</dbReference>
<name>A0AAQ4FLT7_AMBAM</name>
<reference evidence="2 3" key="1">
    <citation type="journal article" date="2023" name="Arcadia Sci">
        <title>De novo assembly of a long-read Amblyomma americanum tick genome.</title>
        <authorList>
            <person name="Chou S."/>
            <person name="Poskanzer K.E."/>
            <person name="Rollins M."/>
            <person name="Thuy-Boun P.S."/>
        </authorList>
    </citation>
    <scope>NUCLEOTIDE SEQUENCE [LARGE SCALE GENOMIC DNA]</scope>
    <source>
        <strain evidence="2">F_SG_1</strain>
        <tissue evidence="2">Salivary glands</tissue>
    </source>
</reference>
<comment type="caution">
    <text evidence="2">The sequence shown here is derived from an EMBL/GenBank/DDBJ whole genome shotgun (WGS) entry which is preliminary data.</text>
</comment>
<evidence type="ECO:0000313" key="3">
    <source>
        <dbReference type="Proteomes" id="UP001321473"/>
    </source>
</evidence>
<dbReference type="EMBL" id="JARKHS020001791">
    <property type="protein sequence ID" value="KAK8787452.1"/>
    <property type="molecule type" value="Genomic_DNA"/>
</dbReference>
<dbReference type="InterPro" id="IPR006652">
    <property type="entry name" value="Kelch_1"/>
</dbReference>
<accession>A0AAQ4FLT7</accession>
<organism evidence="2 3">
    <name type="scientific">Amblyomma americanum</name>
    <name type="common">Lone star tick</name>
    <dbReference type="NCBI Taxonomy" id="6943"/>
    <lineage>
        <taxon>Eukaryota</taxon>
        <taxon>Metazoa</taxon>
        <taxon>Ecdysozoa</taxon>
        <taxon>Arthropoda</taxon>
        <taxon>Chelicerata</taxon>
        <taxon>Arachnida</taxon>
        <taxon>Acari</taxon>
        <taxon>Parasitiformes</taxon>
        <taxon>Ixodida</taxon>
        <taxon>Ixodoidea</taxon>
        <taxon>Ixodidae</taxon>
        <taxon>Amblyomminae</taxon>
        <taxon>Amblyomma</taxon>
    </lineage>
</organism>